<reference evidence="5 6" key="1">
    <citation type="submission" date="2024-03" db="EMBL/GenBank/DDBJ databases">
        <title>The genome assembly and annotation of the cricket Gryllus longicercus Weissman &amp; Gray.</title>
        <authorList>
            <person name="Szrajer S."/>
            <person name="Gray D."/>
            <person name="Ylla G."/>
        </authorList>
    </citation>
    <scope>NUCLEOTIDE SEQUENCE [LARGE SCALE GENOMIC DNA]</scope>
    <source>
        <strain evidence="5">DAG 2021-001</strain>
        <tissue evidence="5">Whole body minus gut</tissue>
    </source>
</reference>
<dbReference type="CDD" id="cd23832">
    <property type="entry name" value="DRWD-C_FANCL"/>
    <property type="match status" value="1"/>
</dbReference>
<dbReference type="Pfam" id="PF18890">
    <property type="entry name" value="FANCL_d2"/>
    <property type="match status" value="1"/>
</dbReference>
<dbReference type="EMBL" id="JAZDUA010000185">
    <property type="protein sequence ID" value="KAK7865139.1"/>
    <property type="molecule type" value="Genomic_DNA"/>
</dbReference>
<dbReference type="InterPro" id="IPR043898">
    <property type="entry name" value="FANCL_d2"/>
</dbReference>
<dbReference type="Gene3D" id="3.10.110.20">
    <property type="entry name" value="RWD domain-like"/>
    <property type="match status" value="1"/>
</dbReference>
<dbReference type="InterPro" id="IPR013083">
    <property type="entry name" value="Znf_RING/FYVE/PHD"/>
</dbReference>
<dbReference type="CDD" id="cd23831">
    <property type="entry name" value="DRWD-N_FANCL"/>
    <property type="match status" value="1"/>
</dbReference>
<dbReference type="Pfam" id="PF09765">
    <property type="entry name" value="FANCL_d1"/>
    <property type="match status" value="1"/>
</dbReference>
<comment type="caution">
    <text evidence="5">The sequence shown here is derived from an EMBL/GenBank/DDBJ whole genome shotgun (WGS) entry which is preliminary data.</text>
</comment>
<dbReference type="SUPFAM" id="SSF57850">
    <property type="entry name" value="RING/U-box"/>
    <property type="match status" value="1"/>
</dbReference>
<evidence type="ECO:0008006" key="7">
    <source>
        <dbReference type="Google" id="ProtNLM"/>
    </source>
</evidence>
<evidence type="ECO:0000259" key="4">
    <source>
        <dbReference type="Pfam" id="PF18891"/>
    </source>
</evidence>
<dbReference type="PANTHER" id="PTHR13206:SF0">
    <property type="entry name" value="E3 UBIQUITIN-PROTEIN LIGASE FANCL"/>
    <property type="match status" value="1"/>
</dbReference>
<evidence type="ECO:0000259" key="3">
    <source>
        <dbReference type="Pfam" id="PF18890"/>
    </source>
</evidence>
<evidence type="ECO:0000259" key="2">
    <source>
        <dbReference type="Pfam" id="PF11793"/>
    </source>
</evidence>
<sequence>MDEREALMEAFPHLIVCCNFTHYKGFISVGGTNFLTSIHVPNYPCLAKMTLKCSWPVSQLLSGHDTMLKEWIQSDTLTSFLKKLKNLLELEMKKKPIVHECQEDFIVADSFKLLMSDLKKIKFHNIVSFSSCLKKIQLQKVDASNRVHVIDMSVGEAYPLDVVQIQAFLPDAALEIIRKNSRVDKIYNSFVEQVLYLQRTWDDLDLIDANCCVLDPEHPTRKDMGRRILIGKNVSIYLNMNYEDVSAVPSITVLGPEQSVQQFQSTLARNEKLWDSDSSTVDNLKKVLDLSSFPARENRCADISLVHQEECLICFALWMDGEMPNLVCENTRCGSPFHTTCLFQWLQTVSGNYQSFNQVHGDCPNCGMAISCPVPK</sequence>
<evidence type="ECO:0000313" key="6">
    <source>
        <dbReference type="Proteomes" id="UP001378592"/>
    </source>
</evidence>
<dbReference type="CDD" id="cd23786">
    <property type="entry name" value="ELF_FANCL"/>
    <property type="match status" value="1"/>
</dbReference>
<dbReference type="GO" id="GO:0006513">
    <property type="term" value="P:protein monoubiquitination"/>
    <property type="evidence" value="ECO:0007669"/>
    <property type="project" value="TreeGrafter"/>
</dbReference>
<dbReference type="Proteomes" id="UP001378592">
    <property type="component" value="Unassembled WGS sequence"/>
</dbReference>
<evidence type="ECO:0000313" key="5">
    <source>
        <dbReference type="EMBL" id="KAK7865139.1"/>
    </source>
</evidence>
<dbReference type="GO" id="GO:0036297">
    <property type="term" value="P:interstrand cross-link repair"/>
    <property type="evidence" value="ECO:0007669"/>
    <property type="project" value="InterPro"/>
</dbReference>
<dbReference type="GO" id="GO:0061630">
    <property type="term" value="F:ubiquitin protein ligase activity"/>
    <property type="evidence" value="ECO:0007669"/>
    <property type="project" value="TreeGrafter"/>
</dbReference>
<dbReference type="InterPro" id="IPR026848">
    <property type="entry name" value="Fancl"/>
</dbReference>
<dbReference type="InterPro" id="IPR019162">
    <property type="entry name" value="FancL_WD-rpt_cont_dom"/>
</dbReference>
<dbReference type="InterPro" id="IPR026850">
    <property type="entry name" value="FANCL_C"/>
</dbReference>
<feature type="domain" description="Fanconi anemia complex subunit FancL WD-repeat containing" evidence="1">
    <location>
        <begin position="5"/>
        <end position="89"/>
    </location>
</feature>
<dbReference type="InterPro" id="IPR044037">
    <property type="entry name" value="FANCL_d3"/>
</dbReference>
<dbReference type="InterPro" id="IPR016135">
    <property type="entry name" value="UBQ-conjugating_enzyme/RWD"/>
</dbReference>
<dbReference type="GO" id="GO:0043240">
    <property type="term" value="C:Fanconi anaemia nuclear complex"/>
    <property type="evidence" value="ECO:0007669"/>
    <property type="project" value="InterPro"/>
</dbReference>
<dbReference type="SMART" id="SM01197">
    <property type="entry name" value="FANCL_C"/>
    <property type="match status" value="1"/>
</dbReference>
<proteinExistence type="predicted"/>
<protein>
    <recommendedName>
        <fullName evidence="7">RING-type domain-containing protein</fullName>
    </recommendedName>
</protein>
<dbReference type="Pfam" id="PF11793">
    <property type="entry name" value="FANCL_C"/>
    <property type="match status" value="1"/>
</dbReference>
<dbReference type="Gene3D" id="3.30.40.10">
    <property type="entry name" value="Zinc/RING finger domain, C3HC4 (zinc finger)"/>
    <property type="match status" value="1"/>
</dbReference>
<feature type="domain" description="FANCL UBC-like" evidence="3">
    <location>
        <begin position="111"/>
        <end position="192"/>
    </location>
</feature>
<keyword evidence="6" id="KW-1185">Reference proteome</keyword>
<organism evidence="5 6">
    <name type="scientific">Gryllus longicercus</name>
    <dbReference type="NCBI Taxonomy" id="2509291"/>
    <lineage>
        <taxon>Eukaryota</taxon>
        <taxon>Metazoa</taxon>
        <taxon>Ecdysozoa</taxon>
        <taxon>Arthropoda</taxon>
        <taxon>Hexapoda</taxon>
        <taxon>Insecta</taxon>
        <taxon>Pterygota</taxon>
        <taxon>Neoptera</taxon>
        <taxon>Polyneoptera</taxon>
        <taxon>Orthoptera</taxon>
        <taxon>Ensifera</taxon>
        <taxon>Gryllidea</taxon>
        <taxon>Grylloidea</taxon>
        <taxon>Gryllidae</taxon>
        <taxon>Gryllinae</taxon>
        <taxon>Gryllus</taxon>
    </lineage>
</organism>
<evidence type="ECO:0000259" key="1">
    <source>
        <dbReference type="Pfam" id="PF09765"/>
    </source>
</evidence>
<name>A0AAN9Z6Z9_9ORTH</name>
<dbReference type="InterPro" id="IPR043003">
    <property type="entry name" value="FANCL_d3_sf"/>
</dbReference>
<feature type="domain" description="FANCL C-terminal" evidence="2">
    <location>
        <begin position="310"/>
        <end position="371"/>
    </location>
</feature>
<dbReference type="Pfam" id="PF18891">
    <property type="entry name" value="FANCL_d3"/>
    <property type="match status" value="1"/>
</dbReference>
<dbReference type="PANTHER" id="PTHR13206">
    <property type="entry name" value="UBIQUITIN LIGASE PROTEIN PHF9 FANCONI ANEMIA GROUP L PROTEIN"/>
    <property type="match status" value="1"/>
</dbReference>
<accession>A0AAN9Z6Z9</accession>
<dbReference type="AlphaFoldDB" id="A0AAN9Z6Z9"/>
<gene>
    <name evidence="5" type="ORF">R5R35_002201</name>
</gene>
<dbReference type="Gene3D" id="3.10.110.10">
    <property type="entry name" value="Ubiquitin Conjugating Enzyme"/>
    <property type="match status" value="1"/>
</dbReference>
<feature type="domain" description="FANCL UBC-like" evidence="4">
    <location>
        <begin position="201"/>
        <end position="295"/>
    </location>
</feature>